<protein>
    <submittedName>
        <fullName evidence="2">Uncharacterized protein</fullName>
    </submittedName>
</protein>
<feature type="region of interest" description="Disordered" evidence="1">
    <location>
        <begin position="284"/>
        <end position="380"/>
    </location>
</feature>
<dbReference type="PANTHER" id="PTHR36696:SF1">
    <property type="entry name" value="EF-HAND DOMAIN-CONTAINING PROTEIN"/>
    <property type="match status" value="1"/>
</dbReference>
<gene>
    <name evidence="2" type="ORF">ALC60_02974</name>
</gene>
<keyword evidence="3" id="KW-1185">Reference proteome</keyword>
<dbReference type="EMBL" id="KQ982314">
    <property type="protein sequence ID" value="KYQ57925.1"/>
    <property type="molecule type" value="Genomic_DNA"/>
</dbReference>
<dbReference type="STRING" id="64791.A0A151XC43"/>
<dbReference type="AlphaFoldDB" id="A0A151XC43"/>
<evidence type="ECO:0000313" key="2">
    <source>
        <dbReference type="EMBL" id="KYQ57925.1"/>
    </source>
</evidence>
<name>A0A151XC43_9HYME</name>
<reference evidence="2" key="1">
    <citation type="submission" date="2015-09" db="EMBL/GenBank/DDBJ databases">
        <title>Trachymyrmex zeteki WGS genome.</title>
        <authorList>
            <person name="Nygaard S."/>
            <person name="Hu H."/>
            <person name="Boomsma J."/>
            <person name="Zhang G."/>
        </authorList>
    </citation>
    <scope>NUCLEOTIDE SEQUENCE [LARGE SCALE GENOMIC DNA]</scope>
    <source>
        <strain evidence="2">Tzet28-1</strain>
        <tissue evidence="2">Whole body</tissue>
    </source>
</reference>
<dbReference type="Proteomes" id="UP000075809">
    <property type="component" value="Unassembled WGS sequence"/>
</dbReference>
<feature type="compositionally biased region" description="Basic residues" evidence="1">
    <location>
        <begin position="304"/>
        <end position="318"/>
    </location>
</feature>
<feature type="compositionally biased region" description="Polar residues" evidence="1">
    <location>
        <begin position="360"/>
        <end position="376"/>
    </location>
</feature>
<dbReference type="PANTHER" id="PTHR36696">
    <property type="entry name" value="AGAP012002-PA"/>
    <property type="match status" value="1"/>
</dbReference>
<evidence type="ECO:0000313" key="3">
    <source>
        <dbReference type="Proteomes" id="UP000075809"/>
    </source>
</evidence>
<organism evidence="2 3">
    <name type="scientific">Mycetomoellerius zeteki</name>
    <dbReference type="NCBI Taxonomy" id="64791"/>
    <lineage>
        <taxon>Eukaryota</taxon>
        <taxon>Metazoa</taxon>
        <taxon>Ecdysozoa</taxon>
        <taxon>Arthropoda</taxon>
        <taxon>Hexapoda</taxon>
        <taxon>Insecta</taxon>
        <taxon>Pterygota</taxon>
        <taxon>Neoptera</taxon>
        <taxon>Endopterygota</taxon>
        <taxon>Hymenoptera</taxon>
        <taxon>Apocrita</taxon>
        <taxon>Aculeata</taxon>
        <taxon>Formicoidea</taxon>
        <taxon>Formicidae</taxon>
        <taxon>Myrmicinae</taxon>
        <taxon>Mycetomoellerius</taxon>
    </lineage>
</organism>
<feature type="compositionally biased region" description="Polar residues" evidence="1">
    <location>
        <begin position="335"/>
        <end position="352"/>
    </location>
</feature>
<sequence length="596" mass="65779">MPGIASATGLLSARIQPIRRPKPKSVELSGCTRAAPFALRPFAGLFNPYPYGCSVLCNHPADCEAKEVVRRAKDTWTLRKGEDKCNIATEGKALLLPEEMEMIRTSLLAVSAGGGGGENAAGNAGGGGGDGYNAEMSASAVPEELFRKYTETDSRPLTPAPTLASGPTALTGRAAQEDFPVTCNPRERTTLVLDLRTSSQNQQENETFSWHALTLELPPTPRKSEIFICKPTLRPQHSLAIPVPPPSSLSSPIVEKCETVSSYTCTFFSFETSRHLKNNATIASSSRNAEEEVDSDNEQQPTITRRRGKRLRKRKCRRGSTYGQQTEVRDPLEPTVTQVSQIGNGSRRSSLHVNVGEVDGSTSPKRTSAQATSHTMPPSFLEPDILKHLCRELDRDKVETEFSIKRRIALEEALRVKGDAYTLRGSRQTSASPSVENAPRIFSRQAARFELLDSQSLCGLTSLQYLSKHAYVTSGRKLIFGRIFNKFNEEALHSARCISPSDVEEALREVVGKALTDEQRSYIKSVIGDITQPLGFREWCGLCAAVERLLCPLPSRETDPPTWLERTDFEALERRLKSARSVDFTLTLLLKEIRDR</sequence>
<accession>A0A151XC43</accession>
<evidence type="ECO:0000256" key="1">
    <source>
        <dbReference type="SAM" id="MobiDB-lite"/>
    </source>
</evidence>
<proteinExistence type="predicted"/>